<dbReference type="InterPro" id="IPR035451">
    <property type="entry name" value="Ada-like_dom_sf"/>
</dbReference>
<sequence length="204" mass="24090">MKKLVFCLVCFLFLANNEIQASNIYQGNVRTMTYHQPDCRHYGCKSCTKYFDSWEEAEKEGFKHCKLCIVPYPPPPTPVYIPPPPPPPPPENLEEVILRLLTKFLGLIVAQLIVFALYNCFLEKDMDFLERWKRFQGWLFAKSTKTQLKNKITRSTSEAEKLLQASKVKRFFLYLWYGTRDLLFRLNQFAGCFVNFVLLFFFLR</sequence>
<accession>A0A1W1H642</accession>
<keyword evidence="3" id="KW-0732">Signal</keyword>
<reference evidence="5 6" key="1">
    <citation type="submission" date="2017-03" db="EMBL/GenBank/DDBJ databases">
        <authorList>
            <person name="Afonso C.L."/>
            <person name="Miller P.J."/>
            <person name="Scott M.A."/>
            <person name="Spackman E."/>
            <person name="Goraichik I."/>
            <person name="Dimitrov K.M."/>
            <person name="Suarez D.L."/>
            <person name="Swayne D.E."/>
        </authorList>
    </citation>
    <scope>NUCLEOTIDE SEQUENCE [LARGE SCALE GENOMIC DNA]</scope>
    <source>
        <strain evidence="5">PRJEB14757</strain>
    </source>
</reference>
<dbReference type="GO" id="GO:0008168">
    <property type="term" value="F:methyltransferase activity"/>
    <property type="evidence" value="ECO:0007669"/>
    <property type="project" value="InterPro"/>
</dbReference>
<feature type="domain" description="Ada DNA repair metal-binding" evidence="4">
    <location>
        <begin position="17"/>
        <end position="68"/>
    </location>
</feature>
<dbReference type="InterPro" id="IPR004026">
    <property type="entry name" value="Ada_DNA_repair_Zn-bd"/>
</dbReference>
<feature type="signal peptide" evidence="3">
    <location>
        <begin position="1"/>
        <end position="21"/>
    </location>
</feature>
<organism evidence="5 6">
    <name type="scientific">Desulfamplus magnetovallimortis</name>
    <dbReference type="NCBI Taxonomy" id="1246637"/>
    <lineage>
        <taxon>Bacteria</taxon>
        <taxon>Pseudomonadati</taxon>
        <taxon>Thermodesulfobacteriota</taxon>
        <taxon>Desulfobacteria</taxon>
        <taxon>Desulfobacterales</taxon>
        <taxon>Desulfobacteraceae</taxon>
        <taxon>Desulfamplus</taxon>
    </lineage>
</organism>
<evidence type="ECO:0000259" key="4">
    <source>
        <dbReference type="Pfam" id="PF02805"/>
    </source>
</evidence>
<dbReference type="Gene3D" id="3.40.10.10">
    <property type="entry name" value="DNA Methylphosphotriester Repair Domain"/>
    <property type="match status" value="1"/>
</dbReference>
<keyword evidence="2" id="KW-0472">Membrane</keyword>
<evidence type="ECO:0000256" key="3">
    <source>
        <dbReference type="SAM" id="SignalP"/>
    </source>
</evidence>
<feature type="transmembrane region" description="Helical" evidence="2">
    <location>
        <begin position="182"/>
        <end position="203"/>
    </location>
</feature>
<dbReference type="Proteomes" id="UP000191931">
    <property type="component" value="Unassembled WGS sequence"/>
</dbReference>
<dbReference type="STRING" id="1246637.MTBBW1_1150011"/>
<gene>
    <name evidence="5" type="ORF">MTBBW1_1150011</name>
</gene>
<dbReference type="Pfam" id="PF02805">
    <property type="entry name" value="Ada_Zn_binding"/>
    <property type="match status" value="1"/>
</dbReference>
<dbReference type="RefSeq" id="WP_080804286.1">
    <property type="nucleotide sequence ID" value="NZ_LT828546.1"/>
</dbReference>
<keyword evidence="1" id="KW-0010">Activator</keyword>
<evidence type="ECO:0000313" key="5">
    <source>
        <dbReference type="EMBL" id="SLM27838.1"/>
    </source>
</evidence>
<evidence type="ECO:0000256" key="1">
    <source>
        <dbReference type="ARBA" id="ARBA00023159"/>
    </source>
</evidence>
<dbReference type="GO" id="GO:0003677">
    <property type="term" value="F:DNA binding"/>
    <property type="evidence" value="ECO:0007669"/>
    <property type="project" value="InterPro"/>
</dbReference>
<keyword evidence="2" id="KW-0812">Transmembrane</keyword>
<keyword evidence="6" id="KW-1185">Reference proteome</keyword>
<dbReference type="OrthoDB" id="9805504at2"/>
<dbReference type="SUPFAM" id="SSF57884">
    <property type="entry name" value="Ada DNA repair protein, N-terminal domain (N-Ada 10)"/>
    <property type="match status" value="1"/>
</dbReference>
<protein>
    <recommendedName>
        <fullName evidence="4">Ada DNA repair metal-binding domain-containing protein</fullName>
    </recommendedName>
</protein>
<dbReference type="GO" id="GO:0006355">
    <property type="term" value="P:regulation of DNA-templated transcription"/>
    <property type="evidence" value="ECO:0007669"/>
    <property type="project" value="InterPro"/>
</dbReference>
<feature type="chain" id="PRO_5013184474" description="Ada DNA repair metal-binding domain-containing protein" evidence="3">
    <location>
        <begin position="22"/>
        <end position="204"/>
    </location>
</feature>
<dbReference type="AlphaFoldDB" id="A0A1W1H642"/>
<feature type="transmembrane region" description="Helical" evidence="2">
    <location>
        <begin position="96"/>
        <end position="121"/>
    </location>
</feature>
<evidence type="ECO:0000256" key="2">
    <source>
        <dbReference type="SAM" id="Phobius"/>
    </source>
</evidence>
<evidence type="ECO:0000313" key="6">
    <source>
        <dbReference type="Proteomes" id="UP000191931"/>
    </source>
</evidence>
<dbReference type="GO" id="GO:0006281">
    <property type="term" value="P:DNA repair"/>
    <property type="evidence" value="ECO:0007669"/>
    <property type="project" value="InterPro"/>
</dbReference>
<name>A0A1W1H642_9BACT</name>
<keyword evidence="2" id="KW-1133">Transmembrane helix</keyword>
<dbReference type="EMBL" id="FWEV01000019">
    <property type="protein sequence ID" value="SLM27838.1"/>
    <property type="molecule type" value="Genomic_DNA"/>
</dbReference>
<proteinExistence type="predicted"/>
<dbReference type="GO" id="GO:0008270">
    <property type="term" value="F:zinc ion binding"/>
    <property type="evidence" value="ECO:0007669"/>
    <property type="project" value="InterPro"/>
</dbReference>